<dbReference type="InterPro" id="IPR010306">
    <property type="entry name" value="PhnJ"/>
</dbReference>
<reference evidence="1" key="1">
    <citation type="journal article" date="2021" name="PeerJ">
        <title>Extensive microbial diversity within the chicken gut microbiome revealed by metagenomics and culture.</title>
        <authorList>
            <person name="Gilroy R."/>
            <person name="Ravi A."/>
            <person name="Getino M."/>
            <person name="Pursley I."/>
            <person name="Horton D.L."/>
            <person name="Alikhan N.F."/>
            <person name="Baker D."/>
            <person name="Gharbi K."/>
            <person name="Hall N."/>
            <person name="Watson M."/>
            <person name="Adriaenssens E.M."/>
            <person name="Foster-Nyarko E."/>
            <person name="Jarju S."/>
            <person name="Secka A."/>
            <person name="Antonio M."/>
            <person name="Oren A."/>
            <person name="Chaudhuri R.R."/>
            <person name="La Ragione R."/>
            <person name="Hildebrand F."/>
            <person name="Pallen M.J."/>
        </authorList>
    </citation>
    <scope>NUCLEOTIDE SEQUENCE</scope>
    <source>
        <strain evidence="1">CHK124-7917</strain>
    </source>
</reference>
<evidence type="ECO:0000313" key="2">
    <source>
        <dbReference type="Proteomes" id="UP000697330"/>
    </source>
</evidence>
<evidence type="ECO:0000313" key="1">
    <source>
        <dbReference type="EMBL" id="HJF46357.1"/>
    </source>
</evidence>
<dbReference type="GO" id="GO:0051539">
    <property type="term" value="F:4 iron, 4 sulfur cluster binding"/>
    <property type="evidence" value="ECO:0007669"/>
    <property type="project" value="InterPro"/>
</dbReference>
<dbReference type="PIRSF" id="PIRSF011468">
    <property type="entry name" value="PhnJ"/>
    <property type="match status" value="1"/>
</dbReference>
<sequence>MRRNYNFAFLDEGSKREIRRAALKAVAIPGYQVPFASREMPIGRGWGTGGLQLTLSCIGPDDVLKVIDQGSDASVNAVSIRRLVRETTGVETTTRTEGATLIQSRHRIPECPLTRDQLLVLQVPTPEPLRTYEPRETVTKRLHAEAEYTGAYLELFEQVVRYGTTTTGADHPVMVNGRYVMAPSPIPRYDNFKLDDAENLTLLGAGREKKIYAVPPHTRVESLAFDDHPFVTEDFEGARCCVCGATGVYLTQTVDPATGEPAWQCSDTDFCAQRVAARAAAERGGEA</sequence>
<comment type="caution">
    <text evidence="1">The sequence shown here is derived from an EMBL/GenBank/DDBJ whole genome shotgun (WGS) entry which is preliminary data.</text>
</comment>
<dbReference type="GO" id="GO:0016829">
    <property type="term" value="F:lyase activity"/>
    <property type="evidence" value="ECO:0007669"/>
    <property type="project" value="InterPro"/>
</dbReference>
<dbReference type="SFLD" id="SFLDG01115">
    <property type="entry name" value="Phosphonate_metabolism_(PhnJ)"/>
    <property type="match status" value="1"/>
</dbReference>
<dbReference type="GO" id="GO:0019700">
    <property type="term" value="P:organic phosphonate catabolic process"/>
    <property type="evidence" value="ECO:0007669"/>
    <property type="project" value="InterPro"/>
</dbReference>
<protein>
    <submittedName>
        <fullName evidence="1">Alpha-D-ribose 1-methylphosphonate 5-phosphate C-P-lyase PhnJ</fullName>
    </submittedName>
</protein>
<reference evidence="1" key="2">
    <citation type="submission" date="2021-09" db="EMBL/GenBank/DDBJ databases">
        <authorList>
            <person name="Gilroy R."/>
        </authorList>
    </citation>
    <scope>NUCLEOTIDE SEQUENCE</scope>
    <source>
        <strain evidence="1">CHK124-7917</strain>
    </source>
</reference>
<proteinExistence type="predicted"/>
<organism evidence="1 2">
    <name type="scientific">Thermophilibacter provencensis</name>
    <dbReference type="NCBI Taxonomy" id="1852386"/>
    <lineage>
        <taxon>Bacteria</taxon>
        <taxon>Bacillati</taxon>
        <taxon>Actinomycetota</taxon>
        <taxon>Coriobacteriia</taxon>
        <taxon>Coriobacteriales</taxon>
        <taxon>Atopobiaceae</taxon>
        <taxon>Thermophilibacter</taxon>
    </lineage>
</organism>
<dbReference type="Proteomes" id="UP000697330">
    <property type="component" value="Unassembled WGS sequence"/>
</dbReference>
<dbReference type="RefSeq" id="WP_274959838.1">
    <property type="nucleotide sequence ID" value="NZ_DYWQ01000172.1"/>
</dbReference>
<dbReference type="SFLD" id="SFLDF00379">
    <property type="entry name" value="Phosphonate_metabolism_(PhnJ)"/>
    <property type="match status" value="1"/>
</dbReference>
<accession>A0A921KM37</accession>
<name>A0A921KM37_9ACTN</name>
<dbReference type="AlphaFoldDB" id="A0A921KM37"/>
<dbReference type="EMBL" id="DYWQ01000172">
    <property type="protein sequence ID" value="HJF46357.1"/>
    <property type="molecule type" value="Genomic_DNA"/>
</dbReference>
<gene>
    <name evidence="1" type="ORF">K8U72_11360</name>
</gene>
<dbReference type="SFLD" id="SFLDS00033">
    <property type="entry name" value="Radical_SAM_Phosphonate_Metabo"/>
    <property type="match status" value="1"/>
</dbReference>
<dbReference type="Pfam" id="PF06007">
    <property type="entry name" value="PhnJ"/>
    <property type="match status" value="1"/>
</dbReference>